<name>A0A017RZY2_ASPRC</name>
<dbReference type="GO" id="GO:0016866">
    <property type="term" value="F:intramolecular transferase activity"/>
    <property type="evidence" value="ECO:0007669"/>
    <property type="project" value="InterPro"/>
</dbReference>
<dbReference type="InterPro" id="IPR018333">
    <property type="entry name" value="Squalene_cyclase"/>
</dbReference>
<evidence type="ECO:0000256" key="3">
    <source>
        <dbReference type="RuleBase" id="RU362003"/>
    </source>
</evidence>
<dbReference type="OrthoDB" id="21502at2759"/>
<dbReference type="Proteomes" id="UP000019804">
    <property type="component" value="Unassembled WGS sequence"/>
</dbReference>
<reference evidence="7" key="1">
    <citation type="journal article" date="2014" name="Nat. Commun.">
        <title>Genomic adaptations of the halophilic Dead Sea filamentous fungus Eurotium rubrum.</title>
        <authorList>
            <person name="Kis-Papo T."/>
            <person name="Weig A.R."/>
            <person name="Riley R."/>
            <person name="Persoh D."/>
            <person name="Salamov A."/>
            <person name="Sun H."/>
            <person name="Lipzen A."/>
            <person name="Wasser S.P."/>
            <person name="Rambold G."/>
            <person name="Grigoriev I.V."/>
            <person name="Nevo E."/>
        </authorList>
    </citation>
    <scope>NUCLEOTIDE SEQUENCE [LARGE SCALE GENOMIC DNA]</scope>
    <source>
        <strain evidence="7">CBS 135680</strain>
    </source>
</reference>
<dbReference type="Pfam" id="PF13249">
    <property type="entry name" value="SQHop_cyclase_N"/>
    <property type="match status" value="1"/>
</dbReference>
<dbReference type="GeneID" id="63700375"/>
<gene>
    <name evidence="6" type="ORF">EURHEDRAFT_468348</name>
</gene>
<protein>
    <recommendedName>
        <fullName evidence="3">Terpene cyclase/mutase family member</fullName>
        <ecNumber evidence="3">5.4.99.-</ecNumber>
    </recommendedName>
</protein>
<dbReference type="NCBIfam" id="TIGR01507">
    <property type="entry name" value="hopene_cyclase"/>
    <property type="match status" value="1"/>
</dbReference>
<sequence>MDDYKATVTAVPESLRKATTYLQSQVRDDGHWCAEVKSNTTVTSEYITLLYALNLPVPDGPEPWISWIVSEQKFDGSWGPAPDIPGDISETVEAYFALKILGLDPENQVMRKAKSWILVNGGVARVRIFTRIYLACFGLFPWSSIPELPPEFIFMPVAAPCSIYYMASWARATVVPLLLISHHRPVFALPNGRNENNTYLDEIWCDRGINKNVPYTTSLWTMAWQLDVTSVACTVVDKALRYANGMRSTPWRLAARRRCLEWILERQEEDGGWAGIFPPMHGGVLALYLEGHYSTDPKSPFQRGIAGLEGFIWTDDRGKRMQACVSPVWDTILSSIGLLDAGLPGDNEYIVRSNAWLLARQDKDHGAQSPGDWRALNPNLIPGAISFEYFNKWTPDVDDTAALILAFVKKEPSSIDSDSVVRAIQWILGMQNADGGWGAFDRENNKLFFNQIPFSDMESMCDPSTADVTGRVIEAFGLVMEKHSKISRSFEKFLLTQSIRDAMKESANRGIDYLFREQEQSGSWYGRWGSNYLYGTSNVLCGLSNAHFIDNSRAGLINESIKRGVDWLVNVQNTDGGWGECLETYARPTLAGQGKSTASQTGWALMGVLTLLAVTDITVRRGVQYLLSTQREDGAWIEREFTGVGFPNHFYLGYVYYPHYFAMMGLGRYASLCGLKVFEDVPG</sequence>
<dbReference type="STRING" id="1388766.A0A017RZY2"/>
<dbReference type="PANTHER" id="PTHR11764">
    <property type="entry name" value="TERPENE CYCLASE/MUTASE FAMILY MEMBER"/>
    <property type="match status" value="1"/>
</dbReference>
<keyword evidence="7" id="KW-1185">Reference proteome</keyword>
<evidence type="ECO:0000313" key="6">
    <source>
        <dbReference type="EMBL" id="EYE89949.1"/>
    </source>
</evidence>
<dbReference type="EMBL" id="KK088489">
    <property type="protein sequence ID" value="EYE89949.1"/>
    <property type="molecule type" value="Genomic_DNA"/>
</dbReference>
<accession>A0A017RZY2</accession>
<dbReference type="GO" id="GO:0005811">
    <property type="term" value="C:lipid droplet"/>
    <property type="evidence" value="ECO:0007669"/>
    <property type="project" value="InterPro"/>
</dbReference>
<feature type="domain" description="Squalene cyclase C-terminal" evidence="4">
    <location>
        <begin position="325"/>
        <end position="670"/>
    </location>
</feature>
<proteinExistence type="inferred from homology"/>
<dbReference type="InterPro" id="IPR032697">
    <property type="entry name" value="SQ_cyclase_N"/>
</dbReference>
<evidence type="ECO:0000313" key="7">
    <source>
        <dbReference type="Proteomes" id="UP000019804"/>
    </source>
</evidence>
<dbReference type="SFLD" id="SFLDG01016">
    <property type="entry name" value="Prenyltransferase_Like_2"/>
    <property type="match status" value="1"/>
</dbReference>
<evidence type="ECO:0000259" key="4">
    <source>
        <dbReference type="Pfam" id="PF13243"/>
    </source>
</evidence>
<dbReference type="NCBIfam" id="TIGR01787">
    <property type="entry name" value="squalene_cyclas"/>
    <property type="match status" value="1"/>
</dbReference>
<keyword evidence="2 3" id="KW-0413">Isomerase</keyword>
<dbReference type="SUPFAM" id="SSF48239">
    <property type="entry name" value="Terpenoid cyclases/Protein prenyltransferases"/>
    <property type="match status" value="2"/>
</dbReference>
<feature type="domain" description="Squalene cyclase N-terminal" evidence="5">
    <location>
        <begin position="16"/>
        <end position="316"/>
    </location>
</feature>
<dbReference type="RefSeq" id="XP_040633639.1">
    <property type="nucleotide sequence ID" value="XM_040785251.1"/>
</dbReference>
<dbReference type="Pfam" id="PF13243">
    <property type="entry name" value="SQHop_cyclase_C"/>
    <property type="match status" value="1"/>
</dbReference>
<evidence type="ECO:0000256" key="2">
    <source>
        <dbReference type="ARBA" id="ARBA00023235"/>
    </source>
</evidence>
<dbReference type="PANTHER" id="PTHR11764:SF82">
    <property type="entry name" value="TERPENE CYCLASE_MUTASE FAMILY MEMBER"/>
    <property type="match status" value="1"/>
</dbReference>
<comment type="similarity">
    <text evidence="3">Belongs to the terpene cyclase/mutase family.</text>
</comment>
<evidence type="ECO:0000259" key="5">
    <source>
        <dbReference type="Pfam" id="PF13249"/>
    </source>
</evidence>
<dbReference type="HOGENOM" id="CLU_019345_0_0_1"/>
<dbReference type="InterPro" id="IPR008930">
    <property type="entry name" value="Terpenoid_cyclase/PrenylTrfase"/>
</dbReference>
<dbReference type="Gene3D" id="1.50.10.20">
    <property type="match status" value="2"/>
</dbReference>
<dbReference type="InterPro" id="IPR006400">
    <property type="entry name" value="Hopene-cyclase"/>
</dbReference>
<dbReference type="InterPro" id="IPR032696">
    <property type="entry name" value="SQ_cyclase_C"/>
</dbReference>
<evidence type="ECO:0000256" key="1">
    <source>
        <dbReference type="ARBA" id="ARBA00022737"/>
    </source>
</evidence>
<dbReference type="EC" id="5.4.99.-" evidence="3"/>
<dbReference type="GO" id="GO:0016104">
    <property type="term" value="P:triterpenoid biosynthetic process"/>
    <property type="evidence" value="ECO:0007669"/>
    <property type="project" value="InterPro"/>
</dbReference>
<keyword evidence="1" id="KW-0677">Repeat</keyword>
<organism evidence="6 7">
    <name type="scientific">Aspergillus ruber (strain CBS 135680)</name>
    <dbReference type="NCBI Taxonomy" id="1388766"/>
    <lineage>
        <taxon>Eukaryota</taxon>
        <taxon>Fungi</taxon>
        <taxon>Dikarya</taxon>
        <taxon>Ascomycota</taxon>
        <taxon>Pezizomycotina</taxon>
        <taxon>Eurotiomycetes</taxon>
        <taxon>Eurotiomycetidae</taxon>
        <taxon>Eurotiales</taxon>
        <taxon>Aspergillaceae</taxon>
        <taxon>Aspergillus</taxon>
        <taxon>Aspergillus subgen. Aspergillus</taxon>
    </lineage>
</organism>
<dbReference type="AlphaFoldDB" id="A0A017RZY2"/>